<gene>
    <name evidence="2" type="ORF">VW23_005185</name>
</gene>
<protein>
    <submittedName>
        <fullName evidence="2">Glyoxalase</fullName>
    </submittedName>
</protein>
<evidence type="ECO:0000313" key="3">
    <source>
        <dbReference type="Proteomes" id="UP000095463"/>
    </source>
</evidence>
<dbReference type="Pfam" id="PF00903">
    <property type="entry name" value="Glyoxalase"/>
    <property type="match status" value="1"/>
</dbReference>
<organism evidence="2 3">
    <name type="scientific">Devosia insulae DS-56</name>
    <dbReference type="NCBI Taxonomy" id="1116389"/>
    <lineage>
        <taxon>Bacteria</taxon>
        <taxon>Pseudomonadati</taxon>
        <taxon>Pseudomonadota</taxon>
        <taxon>Alphaproteobacteria</taxon>
        <taxon>Hyphomicrobiales</taxon>
        <taxon>Devosiaceae</taxon>
        <taxon>Devosia</taxon>
    </lineage>
</organism>
<keyword evidence="3" id="KW-1185">Reference proteome</keyword>
<dbReference type="EMBL" id="LAJE02000381">
    <property type="protein sequence ID" value="OEO28356.1"/>
    <property type="molecule type" value="Genomic_DNA"/>
</dbReference>
<dbReference type="PROSITE" id="PS51819">
    <property type="entry name" value="VOC"/>
    <property type="match status" value="1"/>
</dbReference>
<feature type="domain" description="VOC" evidence="1">
    <location>
        <begin position="2"/>
        <end position="127"/>
    </location>
</feature>
<dbReference type="PANTHER" id="PTHR36437">
    <property type="entry name" value="GLYOXALASE/BLEOMYCIN RESISTANCE PROTEIN/DIOXYGENASE"/>
    <property type="match status" value="1"/>
</dbReference>
<dbReference type="InterPro" id="IPR029068">
    <property type="entry name" value="Glyas_Bleomycin-R_OHBP_Dase"/>
</dbReference>
<proteinExistence type="predicted"/>
<dbReference type="PANTHER" id="PTHR36437:SF2">
    <property type="entry name" value="GLYOXALASE_BLEOMYCIN RESISTANCE PROTEIN_DIOXYGENASE"/>
    <property type="match status" value="1"/>
</dbReference>
<dbReference type="OrthoDB" id="9794917at2"/>
<dbReference type="AlphaFoldDB" id="A0A1E5XID3"/>
<sequence>MQIKLTKVYVDEHDKALKFYTEVLGLQKKADFGNHGYRWLTVNSPDDPDGAELQLELNSNPAAKAYQQAMFAEGQPALLLHTKDVKADYERIKAKGGEFIMPPTDVTASIIAQVDDTCGNIIQFVQLNW</sequence>
<dbReference type="Gene3D" id="3.10.180.10">
    <property type="entry name" value="2,3-Dihydroxybiphenyl 1,2-Dioxygenase, domain 1"/>
    <property type="match status" value="1"/>
</dbReference>
<dbReference type="InterPro" id="IPR037523">
    <property type="entry name" value="VOC_core"/>
</dbReference>
<accession>A0A1E5XID3</accession>
<dbReference type="InterPro" id="IPR004360">
    <property type="entry name" value="Glyas_Fos-R_dOase_dom"/>
</dbReference>
<dbReference type="RefSeq" id="WP_069912349.1">
    <property type="nucleotide sequence ID" value="NZ_LAJE02000381.1"/>
</dbReference>
<comment type="caution">
    <text evidence="2">The sequence shown here is derived from an EMBL/GenBank/DDBJ whole genome shotgun (WGS) entry which is preliminary data.</text>
</comment>
<evidence type="ECO:0000313" key="2">
    <source>
        <dbReference type="EMBL" id="OEO28356.1"/>
    </source>
</evidence>
<evidence type="ECO:0000259" key="1">
    <source>
        <dbReference type="PROSITE" id="PS51819"/>
    </source>
</evidence>
<name>A0A1E5XID3_9HYPH</name>
<reference evidence="2 3" key="1">
    <citation type="journal article" date="2015" name="Genome Announc.">
        <title>Genome Assemblies of Three Soil-Associated Devosia species: D. insulae, D. limi, and D. soli.</title>
        <authorList>
            <person name="Hassan Y.I."/>
            <person name="Lepp D."/>
            <person name="Zhou T."/>
        </authorList>
    </citation>
    <scope>NUCLEOTIDE SEQUENCE [LARGE SCALE GENOMIC DNA]</scope>
    <source>
        <strain evidence="2 3">DS-56</strain>
    </source>
</reference>
<dbReference type="SUPFAM" id="SSF54593">
    <property type="entry name" value="Glyoxalase/Bleomycin resistance protein/Dihydroxybiphenyl dioxygenase"/>
    <property type="match status" value="1"/>
</dbReference>
<dbReference type="Proteomes" id="UP000095463">
    <property type="component" value="Unassembled WGS sequence"/>
</dbReference>